<dbReference type="RefSeq" id="XP_019023693.1">
    <property type="nucleotide sequence ID" value="XM_019171186.1"/>
</dbReference>
<reference evidence="2 3" key="3">
    <citation type="journal article" date="2015" name="Genome Announc.">
        <title>Draft Genome Sequence of the Archiascomycetous Yeast Saitoella complicata.</title>
        <authorList>
            <person name="Yamauchi K."/>
            <person name="Kondo S."/>
            <person name="Hamamoto M."/>
            <person name="Takahashi Y."/>
            <person name="Ogura Y."/>
            <person name="Hayashi T."/>
            <person name="Nishida H."/>
        </authorList>
    </citation>
    <scope>NUCLEOTIDE SEQUENCE [LARGE SCALE GENOMIC DNA]</scope>
    <source>
        <strain evidence="2 3">NRRL Y-17804</strain>
    </source>
</reference>
<dbReference type="EMBL" id="BACD03000009">
    <property type="protein sequence ID" value="GAO47528.1"/>
    <property type="molecule type" value="Genomic_DNA"/>
</dbReference>
<sequence length="946" mass="103431">MAHLGIFKCEPNLNQQAGKLLRFDWLNGSPPWTEPEAEYFSKQIYEGIRARLTERGLMDKCTGHAVNEENPKDQFHIFFRFHDKASAKSVARALDGKPHYIDLKYEDGKSVNFRTVDVADGTGKIVESYANLRLYINMSGVRWMDPALDASMPQIDKGSRPVSKDTTDSGTAPGTASGPNPLQPTDATDGNANGSEAVPSSQSKASNNTPDADGQDTQMEDAVAAPVTNSGAQDGVLGKTANTDVKENGKKGSLPDIMVPPVTPVGADFANMRLDTARSQLSTANSNGDTPQTASGPKPKKPKKPDTATFHLAGKGQPTKWLQFDWRREILDMNNFPVRQVNAAKGDIEIEIHHRILQALRRNQIDKFEEEASYALQDGYPLIYLQFESDDIAHGAAKDFDSMEIPLFSTPGNDKHVYLNFEFAVPDPMSVAVLAGRVGSPKILDKLSKEELEWLSTTENAWWEMDLKSRKTIKQAAYLLPRENLNSSKDGDVDTKSALEAAVNNNAGERAEPNLPRSPAQSEESSSPATSRIGSRNKGRKKTLREDSGEESEEEDTTNRRRSGRMAKAKEREAIMSLRPTRRSAPKSMAEESTDEEDAEEDILPYGKSAMQKDLGQSKGSRRKSAPIPAPAGPEDPTQSKLNFAKAKRPRTSLPTNIAAEEEDESSQPKTPKEKPNKKRKKEKDAKKASSDSGAAGPQQAESGPVTNGDGWDVVMGEAPVVPQGLPGTGMARGHAAPPPGVEMTPFRATIPSIAPAPPSASSRFTHFPQPMVGQIPFRAPTGPIQFQEVQFHGAVPFQPAPGSIPPPAPPRVVQQPPPPPVQQPPVQQALAVQEAAPVRDLPENPEEMTENQTIAAEIQEISEPIYFNFWGMDPTARRAFEPVLVHLRTAMRTFIDDGAGAEEVFQEAVYGMCTAFWWVEDLGMARELQAPIQALRDLVLRLRTD</sequence>
<proteinExistence type="predicted"/>
<feature type="region of interest" description="Disordered" evidence="1">
    <location>
        <begin position="796"/>
        <end position="833"/>
    </location>
</feature>
<feature type="region of interest" description="Disordered" evidence="1">
    <location>
        <begin position="281"/>
        <end position="312"/>
    </location>
</feature>
<gene>
    <name evidence="2" type="ORF">G7K_1733-t1</name>
</gene>
<comment type="caution">
    <text evidence="2">The sequence shown here is derived from an EMBL/GenBank/DDBJ whole genome shotgun (WGS) entry which is preliminary data.</text>
</comment>
<dbReference type="AlphaFoldDB" id="A0A0E9NCK1"/>
<feature type="region of interest" description="Disordered" evidence="1">
    <location>
        <begin position="152"/>
        <end position="259"/>
    </location>
</feature>
<keyword evidence="3" id="KW-1185">Reference proteome</keyword>
<feature type="compositionally biased region" description="Basic and acidic residues" evidence="1">
    <location>
        <begin position="157"/>
        <end position="167"/>
    </location>
</feature>
<name>A0A0E9NCK1_SAICN</name>
<feature type="compositionally biased region" description="Pro residues" evidence="1">
    <location>
        <begin position="799"/>
        <end position="824"/>
    </location>
</feature>
<reference evidence="2 3" key="2">
    <citation type="journal article" date="2014" name="J. Gen. Appl. Microbiol.">
        <title>The early diverging ascomycetous budding yeast Saitoella complicata has three histone deacetylases belonging to the Clr6, Hos2, and Rpd3 lineages.</title>
        <authorList>
            <person name="Nishida H."/>
            <person name="Matsumoto T."/>
            <person name="Kondo S."/>
            <person name="Hamamoto M."/>
            <person name="Yoshikawa H."/>
        </authorList>
    </citation>
    <scope>NUCLEOTIDE SEQUENCE [LARGE SCALE GENOMIC DNA]</scope>
    <source>
        <strain evidence="2 3">NRRL Y-17804</strain>
    </source>
</reference>
<feature type="compositionally biased region" description="Polar residues" evidence="1">
    <location>
        <begin position="168"/>
        <end position="210"/>
    </location>
</feature>
<evidence type="ECO:0000313" key="3">
    <source>
        <dbReference type="Proteomes" id="UP000033140"/>
    </source>
</evidence>
<dbReference type="Proteomes" id="UP000033140">
    <property type="component" value="Unassembled WGS sequence"/>
</dbReference>
<feature type="compositionally biased region" description="Low complexity" evidence="1">
    <location>
        <begin position="518"/>
        <end position="531"/>
    </location>
</feature>
<feature type="compositionally biased region" description="Polar residues" evidence="1">
    <location>
        <begin position="281"/>
        <end position="295"/>
    </location>
</feature>
<feature type="compositionally biased region" description="Acidic residues" evidence="1">
    <location>
        <begin position="592"/>
        <end position="603"/>
    </location>
</feature>
<feature type="region of interest" description="Disordered" evidence="1">
    <location>
        <begin position="504"/>
        <end position="716"/>
    </location>
</feature>
<accession>A0A0E9NCK1</accession>
<reference evidence="2 3" key="1">
    <citation type="journal article" date="2011" name="J. Gen. Appl. Microbiol.">
        <title>Draft genome sequencing of the enigmatic yeast Saitoella complicata.</title>
        <authorList>
            <person name="Nishida H."/>
            <person name="Hamamoto M."/>
            <person name="Sugiyama J."/>
        </authorList>
    </citation>
    <scope>NUCLEOTIDE SEQUENCE [LARGE SCALE GENOMIC DNA]</scope>
    <source>
        <strain evidence="2 3">NRRL Y-17804</strain>
    </source>
</reference>
<organism evidence="2 3">
    <name type="scientific">Saitoella complicata (strain BCRC 22490 / CBS 7301 / JCM 7358 / NBRC 10748 / NRRL Y-17804)</name>
    <dbReference type="NCBI Taxonomy" id="698492"/>
    <lineage>
        <taxon>Eukaryota</taxon>
        <taxon>Fungi</taxon>
        <taxon>Dikarya</taxon>
        <taxon>Ascomycota</taxon>
        <taxon>Taphrinomycotina</taxon>
        <taxon>Taphrinomycotina incertae sedis</taxon>
        <taxon>Saitoella</taxon>
    </lineage>
</organism>
<dbReference type="OMA" id="ARTAPHM"/>
<evidence type="ECO:0000256" key="1">
    <source>
        <dbReference type="SAM" id="MobiDB-lite"/>
    </source>
</evidence>
<evidence type="ECO:0000313" key="2">
    <source>
        <dbReference type="EMBL" id="GAO47528.1"/>
    </source>
</evidence>
<protein>
    <submittedName>
        <fullName evidence="2">Uncharacterized protein</fullName>
    </submittedName>
</protein>